<evidence type="ECO:0000256" key="1">
    <source>
        <dbReference type="ARBA" id="ARBA00007637"/>
    </source>
</evidence>
<reference evidence="3 4" key="1">
    <citation type="submission" date="2018-06" db="EMBL/GenBank/DDBJ databases">
        <authorList>
            <consortium name="Pathogen Informatics"/>
            <person name="Doyle S."/>
        </authorList>
    </citation>
    <scope>NUCLEOTIDE SEQUENCE [LARGE SCALE GENOMIC DNA]</scope>
    <source>
        <strain evidence="3 4">NCTC12219</strain>
    </source>
</reference>
<dbReference type="Pfam" id="PF01370">
    <property type="entry name" value="Epimerase"/>
    <property type="match status" value="1"/>
</dbReference>
<dbReference type="InterPro" id="IPR036291">
    <property type="entry name" value="NAD(P)-bd_dom_sf"/>
</dbReference>
<dbReference type="InterPro" id="IPR001509">
    <property type="entry name" value="Epimerase_deHydtase"/>
</dbReference>
<accession>A0A377JRG5</accession>
<organism evidence="3 4">
    <name type="scientific">Helicobacter cinaedi</name>
    <dbReference type="NCBI Taxonomy" id="213"/>
    <lineage>
        <taxon>Bacteria</taxon>
        <taxon>Pseudomonadati</taxon>
        <taxon>Campylobacterota</taxon>
        <taxon>Epsilonproteobacteria</taxon>
        <taxon>Campylobacterales</taxon>
        <taxon>Helicobacteraceae</taxon>
        <taxon>Helicobacter</taxon>
    </lineage>
</organism>
<evidence type="ECO:0000313" key="3">
    <source>
        <dbReference type="EMBL" id="STP10536.1"/>
    </source>
</evidence>
<gene>
    <name evidence="3" type="ORF">NCTC12219_00401</name>
</gene>
<evidence type="ECO:0000313" key="4">
    <source>
        <dbReference type="Proteomes" id="UP000255103"/>
    </source>
</evidence>
<proteinExistence type="inferred from homology"/>
<dbReference type="AlphaFoldDB" id="A0A377JRG5"/>
<protein>
    <submittedName>
        <fullName evidence="3">ADP-glyceromanno-heptose 6-epimerase</fullName>
    </submittedName>
</protein>
<dbReference type="EMBL" id="UGHX01000001">
    <property type="protein sequence ID" value="STP10536.1"/>
    <property type="molecule type" value="Genomic_DNA"/>
</dbReference>
<evidence type="ECO:0000259" key="2">
    <source>
        <dbReference type="Pfam" id="PF01370"/>
    </source>
</evidence>
<dbReference type="Proteomes" id="UP000255103">
    <property type="component" value="Unassembled WGS sequence"/>
</dbReference>
<name>A0A377JRG5_9HELI</name>
<comment type="similarity">
    <text evidence="1">Belongs to the NAD(P)-dependent epimerase/dehydratase family.</text>
</comment>
<dbReference type="PANTHER" id="PTHR43000">
    <property type="entry name" value="DTDP-D-GLUCOSE 4,6-DEHYDRATASE-RELATED"/>
    <property type="match status" value="1"/>
</dbReference>
<dbReference type="SUPFAM" id="SSF51735">
    <property type="entry name" value="NAD(P)-binding Rossmann-fold domains"/>
    <property type="match status" value="1"/>
</dbReference>
<sequence>MKVGMMTLKILLTGATGFVGTNFVLQLRDKYSITALVRKSSNTSKIESLCKIYYYESVDSLLQLFQKEYFDGVVHLATTYSISQAPQNLKELIDSNISFGSELLESCKLNPPIFFINTLSHFQYANFISYNPANFYAATKQAFYDICEYYKRSLPTIFSALMLFDTYGNNDTRPKIFNLWQKIAKSGEILEMSKGEQRLDISHIHDVINGYNTLITHCLNKQAINNQIYTLENERHSLRDLAAMFEKYTNSTLNIKWGTKPYRENEIMEPITSKDNPMLQKLPGWYPKITLKEGFKMMVTAKNIRGGGQNRLDFSAPKMVA</sequence>
<dbReference type="Gene3D" id="3.40.50.720">
    <property type="entry name" value="NAD(P)-binding Rossmann-like Domain"/>
    <property type="match status" value="1"/>
</dbReference>
<feature type="domain" description="NAD-dependent epimerase/dehydratase" evidence="2">
    <location>
        <begin position="10"/>
        <end position="220"/>
    </location>
</feature>